<accession>A0A0A9BQT5</accession>
<reference evidence="1" key="2">
    <citation type="journal article" date="2015" name="Data Brief">
        <title>Shoot transcriptome of the giant reed, Arundo donax.</title>
        <authorList>
            <person name="Barrero R.A."/>
            <person name="Guerrero F.D."/>
            <person name="Moolhuijzen P."/>
            <person name="Goolsby J.A."/>
            <person name="Tidwell J."/>
            <person name="Bellgard S.E."/>
            <person name="Bellgard M.I."/>
        </authorList>
    </citation>
    <scope>NUCLEOTIDE SEQUENCE</scope>
    <source>
        <tissue evidence="1">Shoot tissue taken approximately 20 cm above the soil surface</tissue>
    </source>
</reference>
<name>A0A0A9BQT5_ARUDO</name>
<evidence type="ECO:0000313" key="1">
    <source>
        <dbReference type="EMBL" id="JAD63585.1"/>
    </source>
</evidence>
<proteinExistence type="predicted"/>
<sequence>MHPMFVQPYTKSTCLDHRKRSIQLWVMKFEIC</sequence>
<organism evidence="1">
    <name type="scientific">Arundo donax</name>
    <name type="common">Giant reed</name>
    <name type="synonym">Donax arundinaceus</name>
    <dbReference type="NCBI Taxonomy" id="35708"/>
    <lineage>
        <taxon>Eukaryota</taxon>
        <taxon>Viridiplantae</taxon>
        <taxon>Streptophyta</taxon>
        <taxon>Embryophyta</taxon>
        <taxon>Tracheophyta</taxon>
        <taxon>Spermatophyta</taxon>
        <taxon>Magnoliopsida</taxon>
        <taxon>Liliopsida</taxon>
        <taxon>Poales</taxon>
        <taxon>Poaceae</taxon>
        <taxon>PACMAD clade</taxon>
        <taxon>Arundinoideae</taxon>
        <taxon>Arundineae</taxon>
        <taxon>Arundo</taxon>
    </lineage>
</organism>
<dbReference type="EMBL" id="GBRH01234310">
    <property type="protein sequence ID" value="JAD63585.1"/>
    <property type="molecule type" value="Transcribed_RNA"/>
</dbReference>
<dbReference type="AlphaFoldDB" id="A0A0A9BQT5"/>
<protein>
    <submittedName>
        <fullName evidence="1">Uncharacterized protein</fullName>
    </submittedName>
</protein>
<reference evidence="1" key="1">
    <citation type="submission" date="2014-09" db="EMBL/GenBank/DDBJ databases">
        <authorList>
            <person name="Magalhaes I.L.F."/>
            <person name="Oliveira U."/>
            <person name="Santos F.R."/>
            <person name="Vidigal T.H.D.A."/>
            <person name="Brescovit A.D."/>
            <person name="Santos A.J."/>
        </authorList>
    </citation>
    <scope>NUCLEOTIDE SEQUENCE</scope>
    <source>
        <tissue evidence="1">Shoot tissue taken approximately 20 cm above the soil surface</tissue>
    </source>
</reference>